<dbReference type="InterPro" id="IPR036287">
    <property type="entry name" value="Rv1873-like_sf"/>
</dbReference>
<organism evidence="1 2">
    <name type="scientific">Flavobacterium frigidarium</name>
    <dbReference type="NCBI Taxonomy" id="99286"/>
    <lineage>
        <taxon>Bacteria</taxon>
        <taxon>Pseudomonadati</taxon>
        <taxon>Bacteroidota</taxon>
        <taxon>Flavobacteriia</taxon>
        <taxon>Flavobacteriales</taxon>
        <taxon>Flavobacteriaceae</taxon>
        <taxon>Flavobacterium</taxon>
    </lineage>
</organism>
<proteinExistence type="predicted"/>
<dbReference type="SUPFAM" id="SSF140736">
    <property type="entry name" value="Rv1873-like"/>
    <property type="match status" value="1"/>
</dbReference>
<dbReference type="RefSeq" id="WP_371570697.1">
    <property type="nucleotide sequence ID" value="NZ_JASMRN010000008.1"/>
</dbReference>
<evidence type="ECO:0000313" key="2">
    <source>
        <dbReference type="Proteomes" id="UP001568894"/>
    </source>
</evidence>
<sequence length="213" mass="24760">MNGSNRNELPATNTRLANLVELPFRITFSLSVKLSHSELPTISKRQNLVKYFKNNPTQMKGDLIRFKTAQDTCLTQVLEEMKNGKKKSHWMWFVFPQIAGLGKSTIAKKYEIVNIEEAEDYLKDELLSKRLIELTKILAYDINGKTAEEIFGFPDYLKFHSSITLFYSVVRSNRQFENNSDLICFEDTINKYYDGKLDKVTLRILKNRKNSLT</sequence>
<dbReference type="EMBL" id="JASMRN010000008">
    <property type="protein sequence ID" value="MEZ7515907.1"/>
    <property type="molecule type" value="Genomic_DNA"/>
</dbReference>
<dbReference type="Proteomes" id="UP001568894">
    <property type="component" value="Unassembled WGS sequence"/>
</dbReference>
<dbReference type="Gene3D" id="1.25.40.380">
    <property type="entry name" value="Protein of unknown function DUF1810"/>
    <property type="match status" value="1"/>
</dbReference>
<evidence type="ECO:0000313" key="1">
    <source>
        <dbReference type="EMBL" id="MEZ7515907.1"/>
    </source>
</evidence>
<reference evidence="1 2" key="1">
    <citation type="submission" date="2023-05" db="EMBL/GenBank/DDBJ databases">
        <title>Adaptations of aquatic viruses from atmosphere-close ecosystems of the Central Arctic Ocean.</title>
        <authorList>
            <person name="Rahlff J."/>
            <person name="Holmfeldt K."/>
        </authorList>
    </citation>
    <scope>NUCLEOTIDE SEQUENCE [LARGE SCALE GENOMIC DNA]</scope>
    <source>
        <strain evidence="1 2">Arc14</strain>
    </source>
</reference>
<dbReference type="InterPro" id="IPR014937">
    <property type="entry name" value="DUF1810"/>
</dbReference>
<protein>
    <submittedName>
        <fullName evidence="1">DUF1810 family protein</fullName>
    </submittedName>
</protein>
<name>A0ABV4KED1_9FLAO</name>
<keyword evidence="2" id="KW-1185">Reference proteome</keyword>
<dbReference type="Pfam" id="PF08837">
    <property type="entry name" value="DUF1810"/>
    <property type="match status" value="1"/>
</dbReference>
<gene>
    <name evidence="1" type="ORF">QO192_11515</name>
</gene>
<accession>A0ABV4KED1</accession>
<comment type="caution">
    <text evidence="1">The sequence shown here is derived from an EMBL/GenBank/DDBJ whole genome shotgun (WGS) entry which is preliminary data.</text>
</comment>